<evidence type="ECO:0000313" key="1">
    <source>
        <dbReference type="EMBL" id="KCZ87579.1"/>
    </source>
</evidence>
<keyword evidence="1" id="KW-0808">Transferase</keyword>
<organism evidence="1 2">
    <name type="scientific">Hyphomonas johnsonii MHS-2</name>
    <dbReference type="NCBI Taxonomy" id="1280950"/>
    <lineage>
        <taxon>Bacteria</taxon>
        <taxon>Pseudomonadati</taxon>
        <taxon>Pseudomonadota</taxon>
        <taxon>Alphaproteobacteria</taxon>
        <taxon>Hyphomonadales</taxon>
        <taxon>Hyphomonadaceae</taxon>
        <taxon>Hyphomonas</taxon>
    </lineage>
</organism>
<dbReference type="SUPFAM" id="SSF53448">
    <property type="entry name" value="Nucleotide-diphospho-sugar transferases"/>
    <property type="match status" value="1"/>
</dbReference>
<dbReference type="InterPro" id="IPR029044">
    <property type="entry name" value="Nucleotide-diphossugar_trans"/>
</dbReference>
<dbReference type="eggNOG" id="COG0438">
    <property type="taxonomic scope" value="Bacteria"/>
</dbReference>
<dbReference type="GO" id="GO:0016740">
    <property type="term" value="F:transferase activity"/>
    <property type="evidence" value="ECO:0007669"/>
    <property type="project" value="UniProtKB-KW"/>
</dbReference>
<dbReference type="STRING" id="1280950.HJO_16440"/>
<evidence type="ECO:0000313" key="2">
    <source>
        <dbReference type="Proteomes" id="UP000025171"/>
    </source>
</evidence>
<name>A0A059FAD9_9PROT</name>
<accession>A0A059FAD9</accession>
<dbReference type="Gene3D" id="3.90.550.10">
    <property type="entry name" value="Spore Coat Polysaccharide Biosynthesis Protein SpsA, Chain A"/>
    <property type="match status" value="1"/>
</dbReference>
<sequence>MRTACFTICSRNYLAYALTLRESLLAVEPGRDFFIFLADSPLDDPSQLPGVVAIPAADLSLANFQDMAFRYSIMEFNTAIKASCFQHLLRKLDYDAAIYIDPDIQLFQPFDQVHAALENGASCVLTPHILSPLRDSAKPSDLDILASGTFNLGFGAFARTAESLAFLEWWAETMKHHCYVDLANGLFVDQRFMDFAPSFIDALTVIKDPGYNVAYWNLANRPVRKEDGIWMAAGSPLVFFHFSGVSPGSPDVFSKHQSRFDMTNIGDAAELVRNYTAALEDHGHAHWSTLPYAFGQFANGKHIVDVMRRGPPVDPSDPFREPNHVWWSTPTDRVDSVPGLTITRLMYAIHAARPDLMEMFPLSTASGQRGFHAWFITHGAQEYRIEKTSLEPAMAASPVRNRQLARLFARLRLARSRKPSGSQDLS</sequence>
<comment type="caution">
    <text evidence="1">The sequence shown here is derived from an EMBL/GenBank/DDBJ whole genome shotgun (WGS) entry which is preliminary data.</text>
</comment>
<gene>
    <name evidence="1" type="ORF">HJO_16440</name>
</gene>
<dbReference type="Proteomes" id="UP000025171">
    <property type="component" value="Unassembled WGS sequence"/>
</dbReference>
<keyword evidence="2" id="KW-1185">Reference proteome</keyword>
<dbReference type="EMBL" id="ARYK01000012">
    <property type="protein sequence ID" value="KCZ87579.1"/>
    <property type="molecule type" value="Genomic_DNA"/>
</dbReference>
<proteinExistence type="predicted"/>
<protein>
    <submittedName>
        <fullName evidence="1">Group 1 glycosyl transferase</fullName>
    </submittedName>
</protein>
<dbReference type="PATRIC" id="fig|1280950.3.peg.3295"/>
<reference evidence="1 2" key="1">
    <citation type="journal article" date="2014" name="Antonie Van Leeuwenhoek">
        <title>Hyphomonas beringensis sp. nov. and Hyphomonas chukchiensis sp. nov., isolated from surface seawater of the Bering Sea and Chukchi Sea.</title>
        <authorList>
            <person name="Li C."/>
            <person name="Lai Q."/>
            <person name="Li G."/>
            <person name="Dong C."/>
            <person name="Wang J."/>
            <person name="Liao Y."/>
            <person name="Shao Z."/>
        </authorList>
    </citation>
    <scope>NUCLEOTIDE SEQUENCE [LARGE SCALE GENOMIC DNA]</scope>
    <source>
        <strain evidence="1 2">MHS-2</strain>
    </source>
</reference>
<dbReference type="AlphaFoldDB" id="A0A059FAD9"/>